<dbReference type="EMBL" id="JADBGQ010000007">
    <property type="protein sequence ID" value="KAG5388883.1"/>
    <property type="molecule type" value="Genomic_DNA"/>
</dbReference>
<name>A0ABQ7LQP1_BRACM</name>
<comment type="caution">
    <text evidence="1">The sequence shown here is derived from an EMBL/GenBank/DDBJ whole genome shotgun (WGS) entry which is preliminary data.</text>
</comment>
<organism evidence="1 2">
    <name type="scientific">Brassica rapa subsp. trilocularis</name>
    <dbReference type="NCBI Taxonomy" id="1813537"/>
    <lineage>
        <taxon>Eukaryota</taxon>
        <taxon>Viridiplantae</taxon>
        <taxon>Streptophyta</taxon>
        <taxon>Embryophyta</taxon>
        <taxon>Tracheophyta</taxon>
        <taxon>Spermatophyta</taxon>
        <taxon>Magnoliopsida</taxon>
        <taxon>eudicotyledons</taxon>
        <taxon>Gunneridae</taxon>
        <taxon>Pentapetalae</taxon>
        <taxon>rosids</taxon>
        <taxon>malvids</taxon>
        <taxon>Brassicales</taxon>
        <taxon>Brassicaceae</taxon>
        <taxon>Brassiceae</taxon>
        <taxon>Brassica</taxon>
    </lineage>
</organism>
<sequence>MQKKNAMFGLMRVKYLPKVGSEKMCMSLKRYVVKTNPTNGHKKSDKKRVLFPLGARNTCLDNGEHASAFYMSKFQNKLEQNNIDDSLVRTAR</sequence>
<evidence type="ECO:0000313" key="1">
    <source>
        <dbReference type="EMBL" id="KAG5388883.1"/>
    </source>
</evidence>
<accession>A0ABQ7LQP1</accession>
<feature type="non-terminal residue" evidence="1">
    <location>
        <position position="92"/>
    </location>
</feature>
<proteinExistence type="predicted"/>
<dbReference type="Proteomes" id="UP000823674">
    <property type="component" value="Chromosome A08"/>
</dbReference>
<evidence type="ECO:0000313" key="2">
    <source>
        <dbReference type="Proteomes" id="UP000823674"/>
    </source>
</evidence>
<gene>
    <name evidence="1" type="primary">A08p014100.1_BraROA</name>
    <name evidence="1" type="ORF">IGI04_030424</name>
</gene>
<keyword evidence="2" id="KW-1185">Reference proteome</keyword>
<protein>
    <submittedName>
        <fullName evidence="1">Uncharacterized protein</fullName>
    </submittedName>
</protein>
<reference evidence="1 2" key="1">
    <citation type="submission" date="2021-03" db="EMBL/GenBank/DDBJ databases">
        <authorList>
            <person name="King G.J."/>
            <person name="Bancroft I."/>
            <person name="Baten A."/>
            <person name="Bloomfield J."/>
            <person name="Borpatragohain P."/>
            <person name="He Z."/>
            <person name="Irish N."/>
            <person name="Irwin J."/>
            <person name="Liu K."/>
            <person name="Mauleon R.P."/>
            <person name="Moore J."/>
            <person name="Morris R."/>
            <person name="Ostergaard L."/>
            <person name="Wang B."/>
            <person name="Wells R."/>
        </authorList>
    </citation>
    <scope>NUCLEOTIDE SEQUENCE [LARGE SCALE GENOMIC DNA]</scope>
    <source>
        <strain evidence="1">R-o-18</strain>
        <tissue evidence="1">Leaf</tissue>
    </source>
</reference>